<dbReference type="InterPro" id="IPR025354">
    <property type="entry name" value="DUF4258"/>
</dbReference>
<dbReference type="AlphaFoldDB" id="A0A7S8IY63"/>
<sequence>MNYDTIRQCVQGCRFTDHARREMETEPLGRISVDEILGVLDSGGIIEEYPDDGPYPSCLIFGRTQEGRPLHVVCAPVVDEGRLIIITVYQPDPARWEADWRRRKVR</sequence>
<reference evidence="1 2" key="1">
    <citation type="journal article" date="2020" name="ISME J.">
        <title>Enrichment and physiological characterization of a novel comammox Nitrospira indicates ammonium inhibition of complete nitrification.</title>
        <authorList>
            <person name="Sakoula D."/>
            <person name="Koch H."/>
            <person name="Frank J."/>
            <person name="Jetten M.S.M."/>
            <person name="van Kessel M.A.H.J."/>
            <person name="Lucker S."/>
        </authorList>
    </citation>
    <scope>NUCLEOTIDE SEQUENCE [LARGE SCALE GENOMIC DNA]</scope>
    <source>
        <strain evidence="1">Comreactor17</strain>
    </source>
</reference>
<name>A0A7S8IY63_9BACT</name>
<dbReference type="Pfam" id="PF14076">
    <property type="entry name" value="DUF4258"/>
    <property type="match status" value="1"/>
</dbReference>
<dbReference type="KEGG" id="nkf:Nkreftii_000384"/>
<accession>A0A7S8IY63</accession>
<evidence type="ECO:0000313" key="1">
    <source>
        <dbReference type="EMBL" id="QPD02610.1"/>
    </source>
</evidence>
<gene>
    <name evidence="1" type="ORF">Nkreftii_000384</name>
</gene>
<dbReference type="Proteomes" id="UP000593737">
    <property type="component" value="Chromosome"/>
</dbReference>
<proteinExistence type="predicted"/>
<protein>
    <recommendedName>
        <fullName evidence="3">DUF4258 domain-containing protein</fullName>
    </recommendedName>
</protein>
<evidence type="ECO:0008006" key="3">
    <source>
        <dbReference type="Google" id="ProtNLM"/>
    </source>
</evidence>
<organism evidence="1 2">
    <name type="scientific">Candidatus Nitrospira kreftii</name>
    <dbReference type="NCBI Taxonomy" id="2652173"/>
    <lineage>
        <taxon>Bacteria</taxon>
        <taxon>Pseudomonadati</taxon>
        <taxon>Nitrospirota</taxon>
        <taxon>Nitrospiria</taxon>
        <taxon>Nitrospirales</taxon>
        <taxon>Nitrospiraceae</taxon>
        <taxon>Nitrospira</taxon>
    </lineage>
</organism>
<evidence type="ECO:0000313" key="2">
    <source>
        <dbReference type="Proteomes" id="UP000593737"/>
    </source>
</evidence>
<dbReference type="EMBL" id="CP047423">
    <property type="protein sequence ID" value="QPD02610.1"/>
    <property type="molecule type" value="Genomic_DNA"/>
</dbReference>